<dbReference type="Proteomes" id="UP001189429">
    <property type="component" value="Unassembled WGS sequence"/>
</dbReference>
<protein>
    <recommendedName>
        <fullName evidence="3">RNase H type-1 domain-containing protein</fullName>
    </recommendedName>
</protein>
<dbReference type="InterPro" id="IPR036691">
    <property type="entry name" value="Endo/exonu/phosph_ase_sf"/>
</dbReference>
<reference evidence="4" key="1">
    <citation type="submission" date="2023-10" db="EMBL/GenBank/DDBJ databases">
        <authorList>
            <person name="Chen Y."/>
            <person name="Shah S."/>
            <person name="Dougan E. K."/>
            <person name="Thang M."/>
            <person name="Chan C."/>
        </authorList>
    </citation>
    <scope>NUCLEOTIDE SEQUENCE [LARGE SCALE GENOMIC DNA]</scope>
</reference>
<dbReference type="SUPFAM" id="SSF56219">
    <property type="entry name" value="DNase I-like"/>
    <property type="match status" value="1"/>
</dbReference>
<keyword evidence="1" id="KW-0175">Coiled coil</keyword>
<comment type="caution">
    <text evidence="4">The sequence shown here is derived from an EMBL/GenBank/DDBJ whole genome shotgun (WGS) entry which is preliminary data.</text>
</comment>
<feature type="domain" description="RNase H type-1" evidence="3">
    <location>
        <begin position="1446"/>
        <end position="1606"/>
    </location>
</feature>
<evidence type="ECO:0000313" key="4">
    <source>
        <dbReference type="EMBL" id="CAK0801189.1"/>
    </source>
</evidence>
<dbReference type="Gene3D" id="3.60.10.10">
    <property type="entry name" value="Endonuclease/exonuclease/phosphatase"/>
    <property type="match status" value="1"/>
</dbReference>
<proteinExistence type="predicted"/>
<evidence type="ECO:0000259" key="3">
    <source>
        <dbReference type="PROSITE" id="PS50879"/>
    </source>
</evidence>
<dbReference type="PROSITE" id="PS50879">
    <property type="entry name" value="RNASE_H_1"/>
    <property type="match status" value="1"/>
</dbReference>
<gene>
    <name evidence="4" type="ORF">PCOR1329_LOCUS9141</name>
</gene>
<feature type="coiled-coil region" evidence="1">
    <location>
        <begin position="144"/>
        <end position="246"/>
    </location>
</feature>
<dbReference type="Gene3D" id="3.30.420.10">
    <property type="entry name" value="Ribonuclease H-like superfamily/Ribonuclease H"/>
    <property type="match status" value="1"/>
</dbReference>
<evidence type="ECO:0000256" key="2">
    <source>
        <dbReference type="SAM" id="MobiDB-lite"/>
    </source>
</evidence>
<name>A0ABN9Q611_9DINO</name>
<accession>A0ABN9Q611</accession>
<feature type="compositionally biased region" description="Acidic residues" evidence="2">
    <location>
        <begin position="703"/>
        <end position="719"/>
    </location>
</feature>
<keyword evidence="5" id="KW-1185">Reference proteome</keyword>
<evidence type="ECO:0000256" key="1">
    <source>
        <dbReference type="SAM" id="Coils"/>
    </source>
</evidence>
<dbReference type="EMBL" id="CAUYUJ010002532">
    <property type="protein sequence ID" value="CAK0801189.1"/>
    <property type="molecule type" value="Genomic_DNA"/>
</dbReference>
<evidence type="ECO:0000313" key="5">
    <source>
        <dbReference type="Proteomes" id="UP001189429"/>
    </source>
</evidence>
<dbReference type="CDD" id="cd14686">
    <property type="entry name" value="bZIP"/>
    <property type="match status" value="1"/>
</dbReference>
<organism evidence="4 5">
    <name type="scientific">Prorocentrum cordatum</name>
    <dbReference type="NCBI Taxonomy" id="2364126"/>
    <lineage>
        <taxon>Eukaryota</taxon>
        <taxon>Sar</taxon>
        <taxon>Alveolata</taxon>
        <taxon>Dinophyceae</taxon>
        <taxon>Prorocentrales</taxon>
        <taxon>Prorocentraceae</taxon>
        <taxon>Prorocentrum</taxon>
    </lineage>
</organism>
<dbReference type="SUPFAM" id="SSF53098">
    <property type="entry name" value="Ribonuclease H-like"/>
    <property type="match status" value="1"/>
</dbReference>
<feature type="region of interest" description="Disordered" evidence="2">
    <location>
        <begin position="1645"/>
        <end position="1665"/>
    </location>
</feature>
<dbReference type="InterPro" id="IPR036397">
    <property type="entry name" value="RNaseH_sf"/>
</dbReference>
<dbReference type="InterPro" id="IPR012337">
    <property type="entry name" value="RNaseH-like_sf"/>
</dbReference>
<dbReference type="Pfam" id="PF00075">
    <property type="entry name" value="RNase_H"/>
    <property type="match status" value="1"/>
</dbReference>
<feature type="region of interest" description="Disordered" evidence="2">
    <location>
        <begin position="699"/>
        <end position="719"/>
    </location>
</feature>
<sequence>MLRRAAFVPAERRDGVGERQLQSGTALSSYFMAPRSNGCKARNGDGYDFCWKCWKVRDSAKTANHGAASSQDDTDAEDATKATLKQLRVHLAELRRHAEDPDLAKHVQGNVDIVQTEVDELQTAVDSGSDIPRCFSECKLVRERNNTQAQRERTQERVEMLEQEIKEAQEKLDREKAFLARQDEKLQKQSARIEELSVPRAGKGWRAAVSFLEQAKKCLRDQETDANIAEAAHDKQQRHKRRAEEEIKQELVSFPQNADATHITKIMQEAGCTAEQIERHRPHLLPLLAGMQPGTALTISKSMWTQGQGFFATNANSIGTLERTMRSIRYTYKYPIIMAQELQASEHSISCFTQRMQNEGWMLGIAPSVRTARGGWSAGVLLATVRPNNMCYARGLDAWDISPRESKGRLAIGWVHALGKEGITIGTAYLWVSEGMADRNRAILRNFTTAAAAAGKYWILGGDFNMGPAELQRTGVIKRMDGVIVFDTSRGSCVTLGEARRRDYFIISRTLLDGPLHVAVQDQYNAAPHSPVLLRVPRLREEKRWVRVLRRQRRWPLQLPTGCATGPTSRPRLLGRRRHAQGDVDRYWGNLANAHEGHLNKYVNYVGLDWHERKGHLQLPTYAWDQLRPPTVREAAREQQWAEAAEWLGRRLEHVSTAVRAWWRDGKRETLVWAQNNAKGILEKDIIEPLLERNHPAWRAEPDQEQDNDDAMDEQENSDNLDELNYTWRRVEEDCPLVGAEAAGERRRPTGRGRCTDIGWGKLVNTVAWIDAGRITERGLHCVDCVAKLMTVANQHTWRRVRQGATRDWRRWVTMHSQELTHPQVAADTALEGWETVWADSYNADEPWCQATILFYLAPKAAGGFRSLGLIPELARLWETIRIPYARRWEAANKRAYDWARRGRSSERAAWLQALYCEAARADGRDYAVTCFDLIKCFEWVAHRKVWEASQRWGFNPIVMRTVLKIYSMVRRVVLDGYYTDGRAWQRGIVAGSRYAPFCLKMVIILELDRLVHQFPWADTCLFFDDLAMATYGRHDYVDEVHPRLIAAVVSMFETTLDMAVSRGAEGKTVALTSSTALGQHINKSTRHLGVRVVKHEKHLGATATACRRRRVAAINKRALKFAAREARVAAVRRAGGATHKLIRQAKVPALLYGSSVVGMADSKLTELRKNVAAAMEGNNKGRSTALALLSDRADPGILANSGPIMAWATAWQEALEDDQLAARLQSAWRTWVMKIYKCKAPWLTVRGPAGAFVATVRRLGWMTQASHTVTIDGNVLDLRYTTLQEIQHHVARTAEKQLQDEWVGQYGRQYGITSIFLAPAQALLRRPLQGRWAQAHRTRVRGLFCGGTWPQARLHAAGAATDSTCRACGLAPGAGGHRTFVCPARQPHRDVVGGLHIQQRGANPWPGPGADALWGRGITADPADELGLWELASCDDWLTEGNWDGLATGDIYVDGSLQFGDYAPLRRGGWSFTKLKDNDECDMDYVCYGPLPSAQWVQSILRAELYALLQALRVGTPPMRIFTDCQNVVDGVTAGPAWLDKRSRPRLDLWECIDQAIAELGGLGPRTVQVLKVKAHATRAERAAIGRAQWEGNRIADQYAKQGALCHTHPVWCRESYIQKYRLVRDILEFGAYIGVLGRDIVDTEQGSSPTDSNPPDPPSDLLDLPGNLGAVAGEEGGALVAPDPPAPPLVADLPSRAALDWGCTRVDRAQGAGRKIVTRSTYVFCRRCARYARDRWTGLFSPCRPGAQRVIGVG</sequence>
<dbReference type="InterPro" id="IPR002156">
    <property type="entry name" value="RNaseH_domain"/>
</dbReference>